<accession>A0A1F5DP42</accession>
<evidence type="ECO:0000313" key="1">
    <source>
        <dbReference type="EMBL" id="OGD56928.1"/>
    </source>
</evidence>
<dbReference type="STRING" id="1797460.A3E73_00760"/>
<organism evidence="1 2">
    <name type="scientific">Candidatus Beckwithbacteria bacterium RIFCSPHIGHO2_12_FULL_47_17</name>
    <dbReference type="NCBI Taxonomy" id="1797460"/>
    <lineage>
        <taxon>Bacteria</taxon>
        <taxon>Candidatus Beckwithiibacteriota</taxon>
    </lineage>
</organism>
<comment type="caution">
    <text evidence="1">The sequence shown here is derived from an EMBL/GenBank/DDBJ whole genome shotgun (WGS) entry which is preliminary data.</text>
</comment>
<dbReference type="SUPFAM" id="SSF46785">
    <property type="entry name" value="Winged helix' DNA-binding domain"/>
    <property type="match status" value="1"/>
</dbReference>
<protein>
    <recommendedName>
        <fullName evidence="3">Helix-turn-helix type 11 domain-containing protein</fullName>
    </recommendedName>
</protein>
<dbReference type="Proteomes" id="UP000176791">
    <property type="component" value="Unassembled WGS sequence"/>
</dbReference>
<dbReference type="AlphaFoldDB" id="A0A1F5DP42"/>
<dbReference type="Gene3D" id="1.10.10.10">
    <property type="entry name" value="Winged helix-like DNA-binding domain superfamily/Winged helix DNA-binding domain"/>
    <property type="match status" value="1"/>
</dbReference>
<dbReference type="EMBL" id="MEZN01000005">
    <property type="protein sequence ID" value="OGD56928.1"/>
    <property type="molecule type" value="Genomic_DNA"/>
</dbReference>
<dbReference type="Pfam" id="PF13412">
    <property type="entry name" value="HTH_24"/>
    <property type="match status" value="1"/>
</dbReference>
<dbReference type="InterPro" id="IPR036388">
    <property type="entry name" value="WH-like_DNA-bd_sf"/>
</dbReference>
<evidence type="ECO:0000313" key="2">
    <source>
        <dbReference type="Proteomes" id="UP000176791"/>
    </source>
</evidence>
<proteinExistence type="predicted"/>
<gene>
    <name evidence="1" type="ORF">A3E73_00760</name>
</gene>
<evidence type="ECO:0008006" key="3">
    <source>
        <dbReference type="Google" id="ProtNLM"/>
    </source>
</evidence>
<name>A0A1F5DP42_9BACT</name>
<reference evidence="1 2" key="1">
    <citation type="journal article" date="2016" name="Nat. Commun.">
        <title>Thousands of microbial genomes shed light on interconnected biogeochemical processes in an aquifer system.</title>
        <authorList>
            <person name="Anantharaman K."/>
            <person name="Brown C.T."/>
            <person name="Hug L.A."/>
            <person name="Sharon I."/>
            <person name="Castelle C.J."/>
            <person name="Probst A.J."/>
            <person name="Thomas B.C."/>
            <person name="Singh A."/>
            <person name="Wilkins M.J."/>
            <person name="Karaoz U."/>
            <person name="Brodie E.L."/>
            <person name="Williams K.H."/>
            <person name="Hubbard S.S."/>
            <person name="Banfield J.F."/>
        </authorList>
    </citation>
    <scope>NUCLEOTIDE SEQUENCE [LARGE SCALE GENOMIC DNA]</scope>
</reference>
<sequence length="197" mass="22704">MKKIETVWCQLLFDTLEKRETHFQQQILAKKLGLSLSTVNHALKNLRQMGAVTIGGKGGLVADYEKILMHWANHRRLNRDIVWRQKLAGSVLEIEGLLPPGSYLGAYSAVRHWFGEAPADYNTVYVYHRQPEKVIERFSGQLGKETELICLKLMPEIPLRQETTTLAHAFVDLWSLTDWMAKDFIDRIEEEINDLLS</sequence>
<dbReference type="InterPro" id="IPR036390">
    <property type="entry name" value="WH_DNA-bd_sf"/>
</dbReference>